<evidence type="ECO:0000313" key="3">
    <source>
        <dbReference type="Proteomes" id="UP001148614"/>
    </source>
</evidence>
<feature type="region of interest" description="Disordered" evidence="1">
    <location>
        <begin position="1"/>
        <end position="236"/>
    </location>
</feature>
<organism evidence="2 3">
    <name type="scientific">Xylaria arbuscula</name>
    <dbReference type="NCBI Taxonomy" id="114810"/>
    <lineage>
        <taxon>Eukaryota</taxon>
        <taxon>Fungi</taxon>
        <taxon>Dikarya</taxon>
        <taxon>Ascomycota</taxon>
        <taxon>Pezizomycotina</taxon>
        <taxon>Sordariomycetes</taxon>
        <taxon>Xylariomycetidae</taxon>
        <taxon>Xylariales</taxon>
        <taxon>Xylariaceae</taxon>
        <taxon>Xylaria</taxon>
    </lineage>
</organism>
<feature type="compositionally biased region" description="Basic residues" evidence="1">
    <location>
        <begin position="79"/>
        <end position="88"/>
    </location>
</feature>
<evidence type="ECO:0000256" key="1">
    <source>
        <dbReference type="SAM" id="MobiDB-lite"/>
    </source>
</evidence>
<dbReference type="EMBL" id="JANPWZ010002720">
    <property type="protein sequence ID" value="KAJ3556584.1"/>
    <property type="molecule type" value="Genomic_DNA"/>
</dbReference>
<feature type="compositionally biased region" description="Polar residues" evidence="1">
    <location>
        <begin position="113"/>
        <end position="130"/>
    </location>
</feature>
<keyword evidence="3" id="KW-1185">Reference proteome</keyword>
<comment type="caution">
    <text evidence="2">The sequence shown here is derived from an EMBL/GenBank/DDBJ whole genome shotgun (WGS) entry which is preliminary data.</text>
</comment>
<dbReference type="VEuPathDB" id="FungiDB:F4678DRAFT_54524"/>
<accession>A0A9W8N5E7</accession>
<dbReference type="Proteomes" id="UP001148614">
    <property type="component" value="Unassembled WGS sequence"/>
</dbReference>
<proteinExistence type="predicted"/>
<sequence>MSSFLPPSSPTTSFNTDTTDSYPDSPLPPSSPQDLANTSPRSSSGKKRLIRPPTPPRSSSRHATFVVPDVPNKLLPARTLRRKKKRSSLRLVETLPDFNEPIPTMASPVKTAPPTSLDRSFGDQSNSLSAPSLPMPGLSGRGNSSTGNAKQATCSRDPSTTTESSRAPPSSLASNLTLRPKSTSPPASEVTSSWGFTRCGFHKQPVADGPLPSTNTTSHNDTSSKDGKHHTNNGNGNDALIPGLFFLGGENSDDGSEFQFGNVRVHLQTSTQGFVVGAGRESVSILRITLRFTLDFMDEKDFGLDYLGFESIKKKKGFHQTDHHHGGIKHGDVGAKGEQEHSLSLSLTMTITIMAINSSSLS</sequence>
<evidence type="ECO:0000313" key="2">
    <source>
        <dbReference type="EMBL" id="KAJ3556584.1"/>
    </source>
</evidence>
<reference evidence="2" key="1">
    <citation type="submission" date="2022-07" db="EMBL/GenBank/DDBJ databases">
        <title>Genome Sequence of Xylaria arbuscula.</title>
        <authorList>
            <person name="Buettner E."/>
        </authorList>
    </citation>
    <scope>NUCLEOTIDE SEQUENCE</scope>
    <source>
        <strain evidence="2">VT107</strain>
    </source>
</reference>
<name>A0A9W8N5E7_9PEZI</name>
<feature type="compositionally biased region" description="Polar residues" evidence="1">
    <location>
        <begin position="141"/>
        <end position="195"/>
    </location>
</feature>
<dbReference type="AlphaFoldDB" id="A0A9W8N5E7"/>
<feature type="compositionally biased region" description="Low complexity" evidence="1">
    <location>
        <begin position="1"/>
        <end position="24"/>
    </location>
</feature>
<gene>
    <name evidence="2" type="ORF">NPX13_g10103</name>
</gene>
<protein>
    <submittedName>
        <fullName evidence="2">Uncharacterized protein</fullName>
    </submittedName>
</protein>